<name>A0A914GYU7_GLORO</name>
<keyword evidence="2" id="KW-1185">Reference proteome</keyword>
<feature type="compositionally biased region" description="Basic and acidic residues" evidence="1">
    <location>
        <begin position="64"/>
        <end position="76"/>
    </location>
</feature>
<accession>A0A914GYU7</accession>
<organism evidence="2 3">
    <name type="scientific">Globodera rostochiensis</name>
    <name type="common">Golden nematode worm</name>
    <name type="synonym">Heterodera rostochiensis</name>
    <dbReference type="NCBI Taxonomy" id="31243"/>
    <lineage>
        <taxon>Eukaryota</taxon>
        <taxon>Metazoa</taxon>
        <taxon>Ecdysozoa</taxon>
        <taxon>Nematoda</taxon>
        <taxon>Chromadorea</taxon>
        <taxon>Rhabditida</taxon>
        <taxon>Tylenchina</taxon>
        <taxon>Tylenchomorpha</taxon>
        <taxon>Tylenchoidea</taxon>
        <taxon>Heteroderidae</taxon>
        <taxon>Heteroderinae</taxon>
        <taxon>Globodera</taxon>
    </lineage>
</organism>
<feature type="region of interest" description="Disordered" evidence="1">
    <location>
        <begin position="64"/>
        <end position="84"/>
    </location>
</feature>
<proteinExistence type="predicted"/>
<protein>
    <submittedName>
        <fullName evidence="3">Uncharacterized protein</fullName>
    </submittedName>
</protein>
<evidence type="ECO:0000313" key="2">
    <source>
        <dbReference type="Proteomes" id="UP000887572"/>
    </source>
</evidence>
<dbReference type="WBParaSite" id="Gr19_v10_g11660.t1">
    <property type="protein sequence ID" value="Gr19_v10_g11660.t1"/>
    <property type="gene ID" value="Gr19_v10_g11660"/>
</dbReference>
<sequence length="84" mass="9529">MPAGTSFHSLWPMPPGNNGWQKSPGVGERISWRVPDGRNLPRGDADTQRMFSVSLSTINSHCLRDRNMKQNMDTKRGAHTMYTR</sequence>
<evidence type="ECO:0000256" key="1">
    <source>
        <dbReference type="SAM" id="MobiDB-lite"/>
    </source>
</evidence>
<dbReference type="Proteomes" id="UP000887572">
    <property type="component" value="Unplaced"/>
</dbReference>
<feature type="region of interest" description="Disordered" evidence="1">
    <location>
        <begin position="1"/>
        <end position="27"/>
    </location>
</feature>
<reference evidence="3" key="1">
    <citation type="submission" date="2022-11" db="UniProtKB">
        <authorList>
            <consortium name="WormBaseParasite"/>
        </authorList>
    </citation>
    <scope>IDENTIFICATION</scope>
</reference>
<dbReference type="AlphaFoldDB" id="A0A914GYU7"/>
<evidence type="ECO:0000313" key="3">
    <source>
        <dbReference type="WBParaSite" id="Gr19_v10_g11660.t1"/>
    </source>
</evidence>